<proteinExistence type="predicted"/>
<gene>
    <name evidence="1" type="ORF">CLEP1334_LOCUS26492</name>
</gene>
<sequence length="484" mass="52613">MVVINTTVRRARDGGERCILVVRRDAGRATAHAAGAQAVAPTHLDSPASVATCEQPVNYLLNHHAPAAAKCIERHLEHAMAVGADGVWLDNMGPSISGAITGTGVPLGTSDLRYPASKNQPPGEQCSRELAKVNLHNKLQKLMLLDRSRMFTKRKRQIAMALRDFKACRFSSMIRAQGLRVATAVAAVAATLGRKPVVVAGGLLAHSFAAKHTADAQQSSQSLNLRDQPLLMGNASERVGSFKEREAANLIRRPSASFDGDFNIDSFFGHIRFGHRQCKDWPVGEIKTSIGGGNTSGELPRLETCDANITYPASNSWHANVRVLALAAQRGLRVLANVGRAGWTTVAQEYLPPAALHRWLLSAYSSFLFAVSARTSTLSLGVHPFVRLNETNVQPWLHPVFFIDLGPPTQWEALIESYRVANHSTYTRRFGRGMSLYNPSKEVDIDVPLGGEYIDPFDRSCTPRRAYTVGAQSGTVLVHSGSLI</sequence>
<dbReference type="AlphaFoldDB" id="A0A7S0JGR2"/>
<accession>A0A7S0JGR2</accession>
<protein>
    <submittedName>
        <fullName evidence="1">Uncharacterized protein</fullName>
    </submittedName>
</protein>
<name>A0A7S0JGR2_9EUKA</name>
<organism evidence="1">
    <name type="scientific">Calcidiscus leptoporus</name>
    <dbReference type="NCBI Taxonomy" id="127549"/>
    <lineage>
        <taxon>Eukaryota</taxon>
        <taxon>Haptista</taxon>
        <taxon>Haptophyta</taxon>
        <taxon>Prymnesiophyceae</taxon>
        <taxon>Coccolithales</taxon>
        <taxon>Calcidiscaceae</taxon>
        <taxon>Calcidiscus</taxon>
    </lineage>
</organism>
<reference evidence="1" key="1">
    <citation type="submission" date="2021-01" db="EMBL/GenBank/DDBJ databases">
        <authorList>
            <person name="Corre E."/>
            <person name="Pelletier E."/>
            <person name="Niang G."/>
            <person name="Scheremetjew M."/>
            <person name="Finn R."/>
            <person name="Kale V."/>
            <person name="Holt S."/>
            <person name="Cochrane G."/>
            <person name="Meng A."/>
            <person name="Brown T."/>
            <person name="Cohen L."/>
        </authorList>
    </citation>
    <scope>NUCLEOTIDE SEQUENCE</scope>
    <source>
        <strain evidence="1">RCC1130</strain>
    </source>
</reference>
<evidence type="ECO:0000313" key="1">
    <source>
        <dbReference type="EMBL" id="CAD8551202.1"/>
    </source>
</evidence>
<dbReference type="EMBL" id="HBER01053001">
    <property type="protein sequence ID" value="CAD8551202.1"/>
    <property type="molecule type" value="Transcribed_RNA"/>
</dbReference>